<proteinExistence type="predicted"/>
<sequence length="64" mass="7744">MKAVRSERLEKLKHLLAREKMTLAEVRKLLVPPDPWEAARGLWKDRKVNAVREVQRLRKEWDRI</sequence>
<reference evidence="1 2" key="1">
    <citation type="journal article" date="2016" name="Nat. Commun.">
        <title>Thousands of microbial genomes shed light on interconnected biogeochemical processes in an aquifer system.</title>
        <authorList>
            <person name="Anantharaman K."/>
            <person name="Brown C.T."/>
            <person name="Hug L.A."/>
            <person name="Sharon I."/>
            <person name="Castelle C.J."/>
            <person name="Probst A.J."/>
            <person name="Thomas B.C."/>
            <person name="Singh A."/>
            <person name="Wilkins M.J."/>
            <person name="Karaoz U."/>
            <person name="Brodie E.L."/>
            <person name="Williams K.H."/>
            <person name="Hubbard S.S."/>
            <person name="Banfield J.F."/>
        </authorList>
    </citation>
    <scope>NUCLEOTIDE SEQUENCE [LARGE SCALE GENOMIC DNA]</scope>
</reference>
<name>A0A1F7UM99_9BACT</name>
<dbReference type="Proteomes" id="UP000176598">
    <property type="component" value="Unassembled WGS sequence"/>
</dbReference>
<protein>
    <submittedName>
        <fullName evidence="1">Uncharacterized protein</fullName>
    </submittedName>
</protein>
<organism evidence="1 2">
    <name type="scientific">Candidatus Uhrbacteria bacterium RIFCSPHIGHO2_12_FULL_57_11</name>
    <dbReference type="NCBI Taxonomy" id="1802398"/>
    <lineage>
        <taxon>Bacteria</taxon>
        <taxon>Candidatus Uhriibacteriota</taxon>
    </lineage>
</organism>
<evidence type="ECO:0000313" key="1">
    <source>
        <dbReference type="EMBL" id="OGL78894.1"/>
    </source>
</evidence>
<dbReference type="EMBL" id="MGEG01000025">
    <property type="protein sequence ID" value="OGL78894.1"/>
    <property type="molecule type" value="Genomic_DNA"/>
</dbReference>
<comment type="caution">
    <text evidence="1">The sequence shown here is derived from an EMBL/GenBank/DDBJ whole genome shotgun (WGS) entry which is preliminary data.</text>
</comment>
<dbReference type="AlphaFoldDB" id="A0A1F7UM99"/>
<gene>
    <name evidence="1" type="ORF">A3F28_02190</name>
</gene>
<evidence type="ECO:0000313" key="2">
    <source>
        <dbReference type="Proteomes" id="UP000176598"/>
    </source>
</evidence>
<accession>A0A1F7UM99</accession>